<feature type="region of interest" description="Disordered" evidence="1">
    <location>
        <begin position="1"/>
        <end position="49"/>
    </location>
</feature>
<sequence>MAAPPSEKSRPVAEQCAEQCTDIPSGASIPTKRKATEGSTPNDGLPINFTSRKPPWSYLKLQLITQPNLSSSTPIDELTARTYLTSALSQFLGISGTSISIDILKIESVPPLQNIVWIRVPRDDAAAVVAAVSSWIGGGAQTVAGVSWRILSKGGFLGALVGGTGKELFVP</sequence>
<dbReference type="GO" id="GO:0000172">
    <property type="term" value="C:ribonuclease MRP complex"/>
    <property type="evidence" value="ECO:0007669"/>
    <property type="project" value="InterPro"/>
</dbReference>
<dbReference type="GO" id="GO:0034965">
    <property type="term" value="P:intronic box C/D snoRNA processing"/>
    <property type="evidence" value="ECO:0007669"/>
    <property type="project" value="TreeGrafter"/>
</dbReference>
<dbReference type="Proteomes" id="UP000091918">
    <property type="component" value="Unassembled WGS sequence"/>
</dbReference>
<accession>A0A1B7P1V1</accession>
<evidence type="ECO:0000259" key="2">
    <source>
        <dbReference type="Pfam" id="PF20976"/>
    </source>
</evidence>
<dbReference type="GO" id="GO:0000171">
    <property type="term" value="F:ribonuclease MRP activity"/>
    <property type="evidence" value="ECO:0007669"/>
    <property type="project" value="TreeGrafter"/>
</dbReference>
<dbReference type="InterPro" id="IPR020347">
    <property type="entry name" value="Pop8"/>
</dbReference>
<proteinExistence type="predicted"/>
<feature type="domain" description="Ribonucleases P/MRP subunit Pop8-like" evidence="2">
    <location>
        <begin position="55"/>
        <end position="135"/>
    </location>
</feature>
<dbReference type="OrthoDB" id="5530243at2759"/>
<gene>
    <name evidence="3" type="ORF">ACJ72_02636</name>
</gene>
<dbReference type="GO" id="GO:0008033">
    <property type="term" value="P:tRNA processing"/>
    <property type="evidence" value="ECO:0007669"/>
    <property type="project" value="InterPro"/>
</dbReference>
<dbReference type="Pfam" id="PF20976">
    <property type="entry name" value="Pop8"/>
    <property type="match status" value="1"/>
</dbReference>
<dbReference type="EMBL" id="LGUA01000228">
    <property type="protein sequence ID" value="OAX83005.1"/>
    <property type="molecule type" value="Genomic_DNA"/>
</dbReference>
<organism evidence="3 4">
    <name type="scientific">Emergomyces africanus</name>
    <dbReference type="NCBI Taxonomy" id="1955775"/>
    <lineage>
        <taxon>Eukaryota</taxon>
        <taxon>Fungi</taxon>
        <taxon>Dikarya</taxon>
        <taxon>Ascomycota</taxon>
        <taxon>Pezizomycotina</taxon>
        <taxon>Eurotiomycetes</taxon>
        <taxon>Eurotiomycetidae</taxon>
        <taxon>Onygenales</taxon>
        <taxon>Ajellomycetaceae</taxon>
        <taxon>Emergomyces</taxon>
    </lineage>
</organism>
<keyword evidence="4" id="KW-1185">Reference proteome</keyword>
<dbReference type="STRING" id="1658172.A0A1B7P1V1"/>
<evidence type="ECO:0000256" key="1">
    <source>
        <dbReference type="SAM" id="MobiDB-lite"/>
    </source>
</evidence>
<protein>
    <recommendedName>
        <fullName evidence="2">Ribonucleases P/MRP subunit Pop8-like domain-containing protein</fullName>
    </recommendedName>
</protein>
<dbReference type="AlphaFoldDB" id="A0A1B7P1V1"/>
<reference evidence="3 4" key="1">
    <citation type="submission" date="2015-07" db="EMBL/GenBank/DDBJ databases">
        <title>Emmonsia species relationships and genome sequence.</title>
        <authorList>
            <person name="Cuomo C.A."/>
            <person name="Schwartz I.S."/>
            <person name="Kenyon C."/>
            <person name="de Hoog G.S."/>
            <person name="Govender N.P."/>
            <person name="Botha A."/>
            <person name="Moreno L."/>
            <person name="de Vries M."/>
            <person name="Munoz J.F."/>
            <person name="Stielow J.B."/>
        </authorList>
    </citation>
    <scope>NUCLEOTIDE SEQUENCE [LARGE SCALE GENOMIC DNA]</scope>
    <source>
        <strain evidence="3 4">CBS 136260</strain>
    </source>
</reference>
<dbReference type="GO" id="GO:0005655">
    <property type="term" value="C:nucleolar ribonuclease P complex"/>
    <property type="evidence" value="ECO:0007669"/>
    <property type="project" value="InterPro"/>
</dbReference>
<evidence type="ECO:0000313" key="4">
    <source>
        <dbReference type="Proteomes" id="UP000091918"/>
    </source>
</evidence>
<name>A0A1B7P1V1_9EURO</name>
<evidence type="ECO:0000313" key="3">
    <source>
        <dbReference type="EMBL" id="OAX83005.1"/>
    </source>
</evidence>
<dbReference type="PANTHER" id="PTHR28173">
    <property type="entry name" value="RIBONUCLEASES P/MRP PROTEIN SUBUNIT POP8"/>
    <property type="match status" value="1"/>
</dbReference>
<comment type="caution">
    <text evidence="3">The sequence shown here is derived from an EMBL/GenBank/DDBJ whole genome shotgun (WGS) entry which is preliminary data.</text>
</comment>
<dbReference type="GO" id="GO:0000294">
    <property type="term" value="P:nuclear-transcribed mRNA catabolic process, RNase MRP-dependent"/>
    <property type="evidence" value="ECO:0007669"/>
    <property type="project" value="TreeGrafter"/>
</dbReference>
<dbReference type="GO" id="GO:0004526">
    <property type="term" value="F:ribonuclease P activity"/>
    <property type="evidence" value="ECO:0007669"/>
    <property type="project" value="TreeGrafter"/>
</dbReference>
<dbReference type="InterPro" id="IPR049128">
    <property type="entry name" value="Pop8-like_dom"/>
</dbReference>
<dbReference type="PANTHER" id="PTHR28173:SF1">
    <property type="entry name" value="RIBONUCLEASES P_MRP PROTEIN SUBUNIT POP8"/>
    <property type="match status" value="1"/>
</dbReference>